<keyword evidence="3" id="KW-1185">Reference proteome</keyword>
<sequence>MRSPSSTVSSPSLPRAGVLQHLWPALAAFLERRRARRALQNMDAHLLRDIGLHRSQIEAAVRGDQPY</sequence>
<protein>
    <submittedName>
        <fullName evidence="2">DUF1127 domain-containing protein</fullName>
    </submittedName>
</protein>
<proteinExistence type="predicted"/>
<evidence type="ECO:0000259" key="1">
    <source>
        <dbReference type="Pfam" id="PF06568"/>
    </source>
</evidence>
<dbReference type="EMBL" id="QYUK01000008">
    <property type="protein sequence ID" value="RJF94849.1"/>
    <property type="molecule type" value="Genomic_DNA"/>
</dbReference>
<dbReference type="Pfam" id="PF06568">
    <property type="entry name" value="YjiS-like"/>
    <property type="match status" value="1"/>
</dbReference>
<evidence type="ECO:0000313" key="3">
    <source>
        <dbReference type="Proteomes" id="UP000284605"/>
    </source>
</evidence>
<dbReference type="RefSeq" id="WP_119776447.1">
    <property type="nucleotide sequence ID" value="NZ_QYUK01000008.1"/>
</dbReference>
<dbReference type="InterPro" id="IPR009506">
    <property type="entry name" value="YjiS-like"/>
</dbReference>
<dbReference type="Proteomes" id="UP000284605">
    <property type="component" value="Unassembled WGS sequence"/>
</dbReference>
<evidence type="ECO:0000313" key="2">
    <source>
        <dbReference type="EMBL" id="RJF94849.1"/>
    </source>
</evidence>
<accession>A0A418WUP3</accession>
<comment type="caution">
    <text evidence="2">The sequence shown here is derived from an EMBL/GenBank/DDBJ whole genome shotgun (WGS) entry which is preliminary data.</text>
</comment>
<dbReference type="AlphaFoldDB" id="A0A418WUP3"/>
<feature type="domain" description="YjiS-like" evidence="1">
    <location>
        <begin position="22"/>
        <end position="58"/>
    </location>
</feature>
<organism evidence="2 3">
    <name type="scientific">Oleomonas cavernae</name>
    <dbReference type="NCBI Taxonomy" id="2320859"/>
    <lineage>
        <taxon>Bacteria</taxon>
        <taxon>Pseudomonadati</taxon>
        <taxon>Pseudomonadota</taxon>
        <taxon>Alphaproteobacteria</taxon>
        <taxon>Acetobacterales</taxon>
        <taxon>Acetobacteraceae</taxon>
        <taxon>Oleomonas</taxon>
    </lineage>
</organism>
<name>A0A418WUP3_9PROT</name>
<reference evidence="2 3" key="1">
    <citation type="submission" date="2018-09" db="EMBL/GenBank/DDBJ databases">
        <authorList>
            <person name="Zhu H."/>
        </authorList>
    </citation>
    <scope>NUCLEOTIDE SEQUENCE [LARGE SCALE GENOMIC DNA]</scope>
    <source>
        <strain evidence="2 3">K1W22B-8</strain>
    </source>
</reference>
<gene>
    <name evidence="2" type="ORF">D3874_03280</name>
</gene>